<gene>
    <name evidence="2" type="ORF">HAHE_15340</name>
</gene>
<protein>
    <submittedName>
        <fullName evidence="2">Uncharacterized protein</fullName>
    </submittedName>
</protein>
<keyword evidence="1" id="KW-1133">Transmembrane helix</keyword>
<evidence type="ECO:0000313" key="2">
    <source>
        <dbReference type="EMBL" id="BCX47626.1"/>
    </source>
</evidence>
<keyword evidence="1" id="KW-0472">Membrane</keyword>
<sequence length="66" mass="7264">MRKILPIIALVGLALTILPPLVHLLGSLPLKMTFILMTVGMVVWFGAATPWLGRKDLRPSDTEVQI</sequence>
<proteinExistence type="predicted"/>
<name>A0ABN6H201_9BACT</name>
<reference evidence="2 3" key="1">
    <citation type="submission" date="2021-06" db="EMBL/GenBank/DDBJ databases">
        <title>Complete genome of Haloferula helveola possessing various polysaccharide degrading enzymes.</title>
        <authorList>
            <person name="Takami H."/>
            <person name="Huang C."/>
            <person name="Hamasaki K."/>
        </authorList>
    </citation>
    <scope>NUCLEOTIDE SEQUENCE [LARGE SCALE GENOMIC DNA]</scope>
    <source>
        <strain evidence="2 3">CN-1</strain>
    </source>
</reference>
<keyword evidence="3" id="KW-1185">Reference proteome</keyword>
<dbReference type="EMBL" id="AP024702">
    <property type="protein sequence ID" value="BCX47626.1"/>
    <property type="molecule type" value="Genomic_DNA"/>
</dbReference>
<evidence type="ECO:0000256" key="1">
    <source>
        <dbReference type="SAM" id="Phobius"/>
    </source>
</evidence>
<evidence type="ECO:0000313" key="3">
    <source>
        <dbReference type="Proteomes" id="UP001374893"/>
    </source>
</evidence>
<feature type="transmembrane region" description="Helical" evidence="1">
    <location>
        <begin position="34"/>
        <end position="53"/>
    </location>
</feature>
<organism evidence="2 3">
    <name type="scientific">Haloferula helveola</name>
    <dbReference type="NCBI Taxonomy" id="490095"/>
    <lineage>
        <taxon>Bacteria</taxon>
        <taxon>Pseudomonadati</taxon>
        <taxon>Verrucomicrobiota</taxon>
        <taxon>Verrucomicrobiia</taxon>
        <taxon>Verrucomicrobiales</taxon>
        <taxon>Verrucomicrobiaceae</taxon>
        <taxon>Haloferula</taxon>
    </lineage>
</organism>
<keyword evidence="1" id="KW-0812">Transmembrane</keyword>
<accession>A0ABN6H201</accession>
<dbReference type="RefSeq" id="WP_338689911.1">
    <property type="nucleotide sequence ID" value="NZ_AP024702.1"/>
</dbReference>
<dbReference type="Proteomes" id="UP001374893">
    <property type="component" value="Chromosome"/>
</dbReference>